<proteinExistence type="predicted"/>
<dbReference type="Proteomes" id="UP000297149">
    <property type="component" value="Chromosome"/>
</dbReference>
<accession>A0A4P7W5B7</accession>
<dbReference type="InterPro" id="IPR036737">
    <property type="entry name" value="OmpA-like_sf"/>
</dbReference>
<evidence type="ECO:0000256" key="3">
    <source>
        <dbReference type="ARBA" id="ARBA00023237"/>
    </source>
</evidence>
<dbReference type="KEGG" id="ddb:E7747_13435"/>
<comment type="subcellular location">
    <subcellularLocation>
        <location evidence="1">Cell outer membrane</location>
    </subcellularLocation>
</comment>
<dbReference type="Pfam" id="PF00691">
    <property type="entry name" value="OmpA"/>
    <property type="match status" value="1"/>
</dbReference>
<dbReference type="GO" id="GO:0009279">
    <property type="term" value="C:cell outer membrane"/>
    <property type="evidence" value="ECO:0007669"/>
    <property type="project" value="UniProtKB-SubCell"/>
</dbReference>
<evidence type="ECO:0000256" key="4">
    <source>
        <dbReference type="PROSITE-ProRule" id="PRU00473"/>
    </source>
</evidence>
<evidence type="ECO:0000256" key="5">
    <source>
        <dbReference type="SAM" id="Phobius"/>
    </source>
</evidence>
<evidence type="ECO:0000256" key="1">
    <source>
        <dbReference type="ARBA" id="ARBA00004442"/>
    </source>
</evidence>
<dbReference type="PRINTS" id="PR01021">
    <property type="entry name" value="OMPADOMAIN"/>
</dbReference>
<dbReference type="AlphaFoldDB" id="A0A4P7W5B7"/>
<feature type="domain" description="OmpA-like" evidence="6">
    <location>
        <begin position="132"/>
        <end position="238"/>
    </location>
</feature>
<dbReference type="PROSITE" id="PS51123">
    <property type="entry name" value="OMPA_2"/>
    <property type="match status" value="1"/>
</dbReference>
<evidence type="ECO:0000313" key="8">
    <source>
        <dbReference type="Proteomes" id="UP000297149"/>
    </source>
</evidence>
<protein>
    <submittedName>
        <fullName evidence="7">OmpA family protein</fullName>
    </submittedName>
</protein>
<dbReference type="PANTHER" id="PTHR30329">
    <property type="entry name" value="STATOR ELEMENT OF FLAGELLAR MOTOR COMPLEX"/>
    <property type="match status" value="1"/>
</dbReference>
<dbReference type="EMBL" id="CP039396">
    <property type="protein sequence ID" value="QCD43193.1"/>
    <property type="molecule type" value="Genomic_DNA"/>
</dbReference>
<dbReference type="InterPro" id="IPR006664">
    <property type="entry name" value="OMP_bac"/>
</dbReference>
<dbReference type="Gene3D" id="3.30.1330.60">
    <property type="entry name" value="OmpA-like domain"/>
    <property type="match status" value="1"/>
</dbReference>
<feature type="transmembrane region" description="Helical" evidence="5">
    <location>
        <begin position="61"/>
        <end position="82"/>
    </location>
</feature>
<dbReference type="SUPFAM" id="SSF103088">
    <property type="entry name" value="OmpA-like"/>
    <property type="match status" value="1"/>
</dbReference>
<keyword evidence="2 4" id="KW-0472">Membrane</keyword>
<reference evidence="8" key="1">
    <citation type="submission" date="2019-02" db="EMBL/GenBank/DDBJ databases">
        <title>Isolation and identification of novel species under the genus Muribaculum.</title>
        <authorList>
            <person name="Miyake S."/>
            <person name="Ding Y."/>
            <person name="Low A."/>
            <person name="Soh M."/>
            <person name="Seedorf H."/>
        </authorList>
    </citation>
    <scope>NUCLEOTIDE SEQUENCE [LARGE SCALE GENOMIC DNA]</scope>
    <source>
        <strain evidence="8">H5</strain>
    </source>
</reference>
<name>A0A4P7W5B7_9BACT</name>
<keyword evidence="5" id="KW-1133">Transmembrane helix</keyword>
<dbReference type="CDD" id="cd07185">
    <property type="entry name" value="OmpA_C-like"/>
    <property type="match status" value="1"/>
</dbReference>
<evidence type="ECO:0000256" key="2">
    <source>
        <dbReference type="ARBA" id="ARBA00023136"/>
    </source>
</evidence>
<keyword evidence="3" id="KW-0998">Cell outer membrane</keyword>
<dbReference type="PANTHER" id="PTHR30329:SF21">
    <property type="entry name" value="LIPOPROTEIN YIAD-RELATED"/>
    <property type="match status" value="1"/>
</dbReference>
<evidence type="ECO:0000259" key="6">
    <source>
        <dbReference type="PROSITE" id="PS51123"/>
    </source>
</evidence>
<evidence type="ECO:0000313" key="7">
    <source>
        <dbReference type="EMBL" id="QCD43193.1"/>
    </source>
</evidence>
<sequence>MYNSKLSLMETKKDYQNRLPEHPEPLELGAYEEKATPIPPVEEPQMAHTAIDRHNRRGGGFLGWAWLTVLAIGVLVGSIYWFSDHDKDTDSLYASQNLQGASVYGKADASDIQQGQPMAVKTSLSTTDVTKTDASAVPHDVVYLFPLDGSEIPDDATLNDLAKKVAASGAYVSVVAYTDESGNAEYNQRLSERRAKRVGEYLIAHGVPRDHVRTKGMGQTHAYPSAVQDRRAEIHVNV</sequence>
<dbReference type="InterPro" id="IPR050330">
    <property type="entry name" value="Bact_OuterMem_StrucFunc"/>
</dbReference>
<organism evidence="7 8">
    <name type="scientific">Duncaniella dubosii</name>
    <dbReference type="NCBI Taxonomy" id="2518971"/>
    <lineage>
        <taxon>Bacteria</taxon>
        <taxon>Pseudomonadati</taxon>
        <taxon>Bacteroidota</taxon>
        <taxon>Bacteroidia</taxon>
        <taxon>Bacteroidales</taxon>
        <taxon>Muribaculaceae</taxon>
        <taxon>Duncaniella</taxon>
    </lineage>
</organism>
<keyword evidence="5" id="KW-0812">Transmembrane</keyword>
<dbReference type="InterPro" id="IPR006665">
    <property type="entry name" value="OmpA-like"/>
</dbReference>
<keyword evidence="8" id="KW-1185">Reference proteome</keyword>
<gene>
    <name evidence="7" type="ORF">E7747_13435</name>
</gene>